<dbReference type="AlphaFoldDB" id="I0WG06"/>
<dbReference type="Gene3D" id="2.40.170.20">
    <property type="entry name" value="TonB-dependent receptor, beta-barrel domain"/>
    <property type="match status" value="1"/>
</dbReference>
<evidence type="ECO:0000256" key="1">
    <source>
        <dbReference type="ARBA" id="ARBA00004571"/>
    </source>
</evidence>
<evidence type="ECO:0000313" key="10">
    <source>
        <dbReference type="EMBL" id="EID75322.1"/>
    </source>
</evidence>
<dbReference type="InterPro" id="IPR037066">
    <property type="entry name" value="Plug_dom_sf"/>
</dbReference>
<accession>I0WG06</accession>
<sequence>MKKTLKSISFLSFLILISWQSIAQQRQISGEVFDESNLPIPGVSVQIKGTTLGSTTDFNGAFSIMLPQDGTSILRFSYIGFKTEEIQIGNQTTLKVILKEDLQRLDEVVIVGYGVQKKSDITGSVSSLSSARLESIPNVNISQAIQGGIAGVSVQTSSAGAEPSESILIRGRNSIKASNAPLVVVDGIAAESLNDINPNDVKSIEVLKDASAAAIYGSRGSNGVILVTTKTGASGKPKFKYSGYTGVQDFANLPRIMNGEEFYKFKMERNPSSMTPSEIEVYESGNWVSWPDLAFRGTGTTINQNLSFSGGSEATNYYISTDFLDVKGLAKNDNYQRITSRVNIETKLNNWLTFGTRTNLAYIDRGGIAATFGAGRGVYWFNPLTTPYDENGKQNVYPWPDDPFYTNPLQGILAKNIDESYQVSSNNYIDINIPFVKGLQYRVNTGIRFRFDDDAFYYGRDTNRGITSNGEASTSRLKSRNIIVENIINYKRDFAKHSLFLTGLYSFENNIVSTNKLTAKGFPNDVLSWYGAPQASLIIPDYSFRETTLLSTMGRINYSYDSRYLITLTGRSDGYSGFGKNNKQGFFPSMAFGWNVANEKFMPWKDFISQLKVRGSFGLNGNQAVSPYETISRLSPEDMVSGSTTLPGYVPSKLGTADLGWETTRTLNVGLDYGILKNRISGSVDFYKSNTYDLLLDRTVSPVVAVGSITQNIGEIENKGIEISIVSTNVKTKNFTWETSANVAFLKNKIVSLYGYKDENGKEVDDLANSWFIGKPINVNYGFNWIGVWQLDEAEEAASHKTQPGFIKIEDISGPDGVPDGKLSPMYDRKIIGQRDPKATWGMNNDFTYKNIRLNVFVYGMHGMTKENTLLSDAVGRDVRLNTTIKNWWTPDNPTNDWYMNALDANVQEGYTAAPYENAGFVRVKDITLSYDFPKDVLGALRLSKLQLYASGKNLITITDFGGLDPELNNQWDIPLQKEFSLGLNLEF</sequence>
<dbReference type="eggNOG" id="COG4206">
    <property type="taxonomic scope" value="Bacteria"/>
</dbReference>
<keyword evidence="2 7" id="KW-0813">Transport</keyword>
<dbReference type="InterPro" id="IPR039426">
    <property type="entry name" value="TonB-dep_rcpt-like"/>
</dbReference>
<dbReference type="Proteomes" id="UP000005938">
    <property type="component" value="Unassembled WGS sequence"/>
</dbReference>
<dbReference type="FunFam" id="2.60.40.1120:FF:000003">
    <property type="entry name" value="Outer membrane protein Omp121"/>
    <property type="match status" value="1"/>
</dbReference>
<comment type="similarity">
    <text evidence="7">Belongs to the TonB-dependent receptor family.</text>
</comment>
<evidence type="ECO:0000256" key="2">
    <source>
        <dbReference type="ARBA" id="ARBA00022448"/>
    </source>
</evidence>
<dbReference type="Pfam" id="PF13715">
    <property type="entry name" value="CarbopepD_reg_2"/>
    <property type="match status" value="1"/>
</dbReference>
<evidence type="ECO:0000256" key="5">
    <source>
        <dbReference type="ARBA" id="ARBA00023136"/>
    </source>
</evidence>
<evidence type="ECO:0000256" key="3">
    <source>
        <dbReference type="ARBA" id="ARBA00022452"/>
    </source>
</evidence>
<dbReference type="InterPro" id="IPR012910">
    <property type="entry name" value="Plug_dom"/>
</dbReference>
<keyword evidence="11" id="KW-1185">Reference proteome</keyword>
<evidence type="ECO:0000256" key="7">
    <source>
        <dbReference type="PROSITE-ProRule" id="PRU01360"/>
    </source>
</evidence>
<keyword evidence="4 7" id="KW-0812">Transmembrane</keyword>
<evidence type="ECO:0000256" key="6">
    <source>
        <dbReference type="ARBA" id="ARBA00023237"/>
    </source>
</evidence>
<protein>
    <submittedName>
        <fullName evidence="10">TonB-dependent receptor plug</fullName>
    </submittedName>
</protein>
<gene>
    <name evidence="10" type="ORF">W5A_07120</name>
</gene>
<dbReference type="NCBIfam" id="TIGR04056">
    <property type="entry name" value="OMP_RagA_SusC"/>
    <property type="match status" value="1"/>
</dbReference>
<proteinExistence type="inferred from homology"/>
<comment type="subcellular location">
    <subcellularLocation>
        <location evidence="1 7">Cell outer membrane</location>
        <topology evidence="1 7">Multi-pass membrane protein</topology>
    </subcellularLocation>
</comment>
<keyword evidence="10" id="KW-0675">Receptor</keyword>
<dbReference type="InterPro" id="IPR023996">
    <property type="entry name" value="TonB-dep_OMP_SusC/RagA"/>
</dbReference>
<evidence type="ECO:0000256" key="4">
    <source>
        <dbReference type="ARBA" id="ARBA00022692"/>
    </source>
</evidence>
<dbReference type="PATRIC" id="fig|946077.3.peg.1441"/>
<dbReference type="InterPro" id="IPR036942">
    <property type="entry name" value="Beta-barrel_TonB_sf"/>
</dbReference>
<evidence type="ECO:0000259" key="9">
    <source>
        <dbReference type="Pfam" id="PF07715"/>
    </source>
</evidence>
<keyword evidence="5 7" id="KW-0472">Membrane</keyword>
<dbReference type="SUPFAM" id="SSF49464">
    <property type="entry name" value="Carboxypeptidase regulatory domain-like"/>
    <property type="match status" value="1"/>
</dbReference>
<dbReference type="SUPFAM" id="SSF56935">
    <property type="entry name" value="Porins"/>
    <property type="match status" value="1"/>
</dbReference>
<reference evidence="10 11" key="1">
    <citation type="journal article" date="2012" name="J. Bacteriol.">
        <title>Genome Sequence of the Halotolerant Bacterium Imtechella halotolerans K1T.</title>
        <authorList>
            <person name="Kumar S."/>
            <person name="Vikram S."/>
            <person name="Subramanian S."/>
            <person name="Raghava G.P."/>
            <person name="Pinnaka A.K."/>
        </authorList>
    </citation>
    <scope>NUCLEOTIDE SEQUENCE [LARGE SCALE GENOMIC DNA]</scope>
    <source>
        <strain evidence="10 11">K1</strain>
    </source>
</reference>
<dbReference type="PROSITE" id="PS52016">
    <property type="entry name" value="TONB_DEPENDENT_REC_3"/>
    <property type="match status" value="1"/>
</dbReference>
<comment type="caution">
    <text evidence="10">The sequence shown here is derived from an EMBL/GenBank/DDBJ whole genome shotgun (WGS) entry which is preliminary data.</text>
</comment>
<feature type="domain" description="TonB-dependent receptor plug" evidence="9">
    <location>
        <begin position="118"/>
        <end position="224"/>
    </location>
</feature>
<dbReference type="InterPro" id="IPR008969">
    <property type="entry name" value="CarboxyPept-like_regulatory"/>
</dbReference>
<dbReference type="Gene3D" id="2.60.40.1120">
    <property type="entry name" value="Carboxypeptidase-like, regulatory domain"/>
    <property type="match status" value="1"/>
</dbReference>
<evidence type="ECO:0000256" key="8">
    <source>
        <dbReference type="SAM" id="SignalP"/>
    </source>
</evidence>
<dbReference type="STRING" id="946077.W5A_07120"/>
<dbReference type="Pfam" id="PF07715">
    <property type="entry name" value="Plug"/>
    <property type="match status" value="1"/>
</dbReference>
<feature type="signal peptide" evidence="8">
    <location>
        <begin position="1"/>
        <end position="23"/>
    </location>
</feature>
<keyword evidence="8" id="KW-0732">Signal</keyword>
<dbReference type="OrthoDB" id="9768177at2"/>
<keyword evidence="3 7" id="KW-1134">Transmembrane beta strand</keyword>
<dbReference type="NCBIfam" id="TIGR04057">
    <property type="entry name" value="SusC_RagA_signa"/>
    <property type="match status" value="1"/>
</dbReference>
<feature type="chain" id="PRO_5003636129" evidence="8">
    <location>
        <begin position="24"/>
        <end position="988"/>
    </location>
</feature>
<keyword evidence="6 7" id="KW-0998">Cell outer membrane</keyword>
<dbReference type="EMBL" id="AJJU01000006">
    <property type="protein sequence ID" value="EID75322.1"/>
    <property type="molecule type" value="Genomic_DNA"/>
</dbReference>
<dbReference type="GO" id="GO:0009279">
    <property type="term" value="C:cell outer membrane"/>
    <property type="evidence" value="ECO:0007669"/>
    <property type="project" value="UniProtKB-SubCell"/>
</dbReference>
<dbReference type="RefSeq" id="WP_008238887.1">
    <property type="nucleotide sequence ID" value="NZ_AJJU01000006.1"/>
</dbReference>
<dbReference type="InterPro" id="IPR023997">
    <property type="entry name" value="TonB-dep_OMP_SusC/RagA_CS"/>
</dbReference>
<evidence type="ECO:0000313" key="11">
    <source>
        <dbReference type="Proteomes" id="UP000005938"/>
    </source>
</evidence>
<organism evidence="10 11">
    <name type="scientific">Imtechella halotolerans K1</name>
    <dbReference type="NCBI Taxonomy" id="946077"/>
    <lineage>
        <taxon>Bacteria</taxon>
        <taxon>Pseudomonadati</taxon>
        <taxon>Bacteroidota</taxon>
        <taxon>Flavobacteriia</taxon>
        <taxon>Flavobacteriales</taxon>
        <taxon>Flavobacteriaceae</taxon>
        <taxon>Imtechella</taxon>
    </lineage>
</organism>
<dbReference type="Gene3D" id="2.170.130.10">
    <property type="entry name" value="TonB-dependent receptor, plug domain"/>
    <property type="match status" value="1"/>
</dbReference>
<name>I0WG06_9FLAO</name>